<keyword evidence="3" id="KW-0732">Signal</keyword>
<feature type="domain" description="DUF5979" evidence="4">
    <location>
        <begin position="979"/>
        <end position="1077"/>
    </location>
</feature>
<dbReference type="Gene3D" id="2.60.40.1140">
    <property type="entry name" value="Collagen-binding surface protein Cna, B-type domain"/>
    <property type="match status" value="4"/>
</dbReference>
<dbReference type="Pfam" id="PF20597">
    <property type="entry name" value="pAdhesive_15"/>
    <property type="match status" value="1"/>
</dbReference>
<proteinExistence type="predicted"/>
<sequence>MIRTALRRRGAAGAALVLAVSGALAVVTVLPTADAAPADLLPPASGILPGPAAGGDDPGSWGPCVPDPDATDNCQGWLIPPGQIVTSFPGTDDGPSVVVGGDFTADLGSAETEGLLVVNGDALFNKSYNVGVAGGGTGVVPAHRADMLVVGGDGTVVNPSLDPQAGGGPATVGIGLTTTDGTSRFGDIHVGGTWNFRDPSYTEASNPGFGRLGDIDSANQSPPAVEQQNVIDHDTSVLEDDHYTDLFGADGKMARYSQQCYAELSTDTTATTVTNEGGTLTLEHGTVTESGSDVTLTSDGTGQLVEFSLPPTLGARGTPVNLHFVGVADGATVLVNTLSTGTVSQFIGDVYWGSGTSDDLKARALTIGNHILWNYPFTTDLTLGGATQFPGSILVGETTSTTSVGFSGTNGRIYTPGDLVHSGAATSTSGDELHTYPFTGALGCLRAVPGTFSVQKAITGEGASTVPDDTAFTAHWEVTGPSDSPDLGRSGDLTFLADGTPVAGPTDLQEGDEVTISEVTPPDVPGVDWSTPTFSPNPVTIGGENTVQAVTVTNTATLQRGGFTIDKTVAGDSGASTTTFDIGWQCSAENLDGDDSGTVHLTGGGSETITGFPVGTTCTFTEPAPDDDHGTWASAVDPTSLVIEEGDGTSQVVTVMNTFTHAVGGFTIRKTVTGDPGASTTTFTGTWTCDAPNADGRSSGTWSLSDGGRLGLDGFPTGTTCSVAEDTPTDDNGTWTSSIDPSGPFTITEGDASARVVTVTNTFTHAVGGFSIVKTVTGDDGASTTTFTGRWTCDAADAQGDSSGTWSLEDGGTVAFDGFPTGTTCSVTEDRPTDDNGTWSSSIEPEGDFVITEGTSATQVVRVTNTFTSTVGGFQVSKLVRGDDGASVDTFTIDWSCDQPNADGRSSGSVTLHAGDESDPITGFPVGTTCTITEPAVDDPSGTWAATITPATVTIGSEGTSEIAAVTVTNTFTASRGGFTIQKEVTGDPGASTTSFAIDWRCSAANADGDDSGTVRLTDGDTATITGFPVGTTCRVTEDTPSDDNGTWRTPTIDPGEVTIAEDDGTTQVVTVTNTFDAPTPTPTPTPTPSGTTPAPTSPAPSTTTPAPAPTSGPTTPSAGGGGLAVTGFDALTIAAVGAFLLALGLAAVLVARRRRS</sequence>
<evidence type="ECO:0000256" key="2">
    <source>
        <dbReference type="SAM" id="Phobius"/>
    </source>
</evidence>
<feature type="region of interest" description="Disordered" evidence="1">
    <location>
        <begin position="898"/>
        <end position="922"/>
    </location>
</feature>
<feature type="chain" id="PRO_5039665722" evidence="3">
    <location>
        <begin position="26"/>
        <end position="1157"/>
    </location>
</feature>
<evidence type="ECO:0000256" key="1">
    <source>
        <dbReference type="SAM" id="MobiDB-lite"/>
    </source>
</evidence>
<feature type="signal peptide" evidence="3">
    <location>
        <begin position="1"/>
        <end position="25"/>
    </location>
</feature>
<keyword evidence="7" id="KW-1185">Reference proteome</keyword>
<keyword evidence="2" id="KW-0812">Transmembrane</keyword>
<feature type="domain" description="DUF5979" evidence="4">
    <location>
        <begin position="452"/>
        <end position="557"/>
    </location>
</feature>
<dbReference type="Proteomes" id="UP000326702">
    <property type="component" value="Chromosome"/>
</dbReference>
<dbReference type="InterPro" id="IPR006311">
    <property type="entry name" value="TAT_signal"/>
</dbReference>
<feature type="region of interest" description="Disordered" evidence="1">
    <location>
        <begin position="1074"/>
        <end position="1119"/>
    </location>
</feature>
<keyword evidence="2" id="KW-0472">Membrane</keyword>
<feature type="domain" description="DUF5979" evidence="4">
    <location>
        <begin position="666"/>
        <end position="764"/>
    </location>
</feature>
<dbReference type="AlphaFoldDB" id="A0A5P9QAW4"/>
<feature type="region of interest" description="Disordered" evidence="1">
    <location>
        <begin position="823"/>
        <end position="845"/>
    </location>
</feature>
<reference evidence="6 7" key="1">
    <citation type="submission" date="2019-10" db="EMBL/GenBank/DDBJ databases">
        <title>Genome sequence of Luteimicrobium xylanilyticum HY-24.</title>
        <authorList>
            <person name="Kim D.Y."/>
            <person name="Park H.-Y."/>
        </authorList>
    </citation>
    <scope>NUCLEOTIDE SEQUENCE [LARGE SCALE GENOMIC DNA]</scope>
    <source>
        <strain evidence="6 7">HY-24</strain>
    </source>
</reference>
<name>A0A5P9QAW4_9MICO</name>
<dbReference type="EMBL" id="CP045529">
    <property type="protein sequence ID" value="QFU98212.1"/>
    <property type="molecule type" value="Genomic_DNA"/>
</dbReference>
<evidence type="ECO:0000259" key="5">
    <source>
        <dbReference type="Pfam" id="PF20597"/>
    </source>
</evidence>
<feature type="compositionally biased region" description="Low complexity" evidence="1">
    <location>
        <begin position="1089"/>
        <end position="1118"/>
    </location>
</feature>
<evidence type="ECO:0000313" key="7">
    <source>
        <dbReference type="Proteomes" id="UP000326702"/>
    </source>
</evidence>
<feature type="region of interest" description="Disordered" evidence="1">
    <location>
        <begin position="1032"/>
        <end position="1056"/>
    </location>
</feature>
<keyword evidence="2" id="KW-1133">Transmembrane helix</keyword>
<dbReference type="Pfam" id="PF19407">
    <property type="entry name" value="DUF5979"/>
    <property type="match status" value="6"/>
</dbReference>
<evidence type="ECO:0000259" key="4">
    <source>
        <dbReference type="Pfam" id="PF19407"/>
    </source>
</evidence>
<organism evidence="6 7">
    <name type="scientific">Luteimicrobium xylanilyticum</name>
    <dbReference type="NCBI Taxonomy" id="1133546"/>
    <lineage>
        <taxon>Bacteria</taxon>
        <taxon>Bacillati</taxon>
        <taxon>Actinomycetota</taxon>
        <taxon>Actinomycetes</taxon>
        <taxon>Micrococcales</taxon>
        <taxon>Luteimicrobium</taxon>
    </lineage>
</organism>
<protein>
    <submittedName>
        <fullName evidence="6">Mucin-5AC</fullName>
    </submittedName>
</protein>
<dbReference type="KEGG" id="lxl:KDY119_01723"/>
<evidence type="ECO:0000256" key="3">
    <source>
        <dbReference type="SAM" id="SignalP"/>
    </source>
</evidence>
<feature type="domain" description="Choice-of-anchor A" evidence="5">
    <location>
        <begin position="97"/>
        <end position="409"/>
    </location>
</feature>
<dbReference type="PROSITE" id="PS51318">
    <property type="entry name" value="TAT"/>
    <property type="match status" value="1"/>
</dbReference>
<dbReference type="InterPro" id="IPR026588">
    <property type="entry name" value="Choice_anch_A"/>
</dbReference>
<feature type="domain" description="DUF5979" evidence="4">
    <location>
        <begin position="563"/>
        <end position="660"/>
    </location>
</feature>
<accession>A0A5P9QAW4</accession>
<feature type="transmembrane region" description="Helical" evidence="2">
    <location>
        <begin position="1131"/>
        <end position="1152"/>
    </location>
</feature>
<feature type="domain" description="DUF5979" evidence="4">
    <location>
        <begin position="874"/>
        <end position="973"/>
    </location>
</feature>
<evidence type="ECO:0000313" key="6">
    <source>
        <dbReference type="EMBL" id="QFU98212.1"/>
    </source>
</evidence>
<dbReference type="InterPro" id="IPR046022">
    <property type="entry name" value="DUF5979"/>
</dbReference>
<feature type="domain" description="DUF5979" evidence="4">
    <location>
        <begin position="770"/>
        <end position="868"/>
    </location>
</feature>
<gene>
    <name evidence="6" type="ORF">KDY119_01723</name>
</gene>